<keyword evidence="2" id="KW-1185">Reference proteome</keyword>
<dbReference type="EMBL" id="JACAZH010000014">
    <property type="protein sequence ID" value="KAF7350652.1"/>
    <property type="molecule type" value="Genomic_DNA"/>
</dbReference>
<dbReference type="AlphaFoldDB" id="A0A8H7CWD8"/>
<dbReference type="Proteomes" id="UP000623467">
    <property type="component" value="Unassembled WGS sequence"/>
</dbReference>
<comment type="caution">
    <text evidence="1">The sequence shown here is derived from an EMBL/GenBank/DDBJ whole genome shotgun (WGS) entry which is preliminary data.</text>
</comment>
<evidence type="ECO:0000313" key="2">
    <source>
        <dbReference type="Proteomes" id="UP000623467"/>
    </source>
</evidence>
<dbReference type="OrthoDB" id="9970844at2759"/>
<name>A0A8H7CWD8_9AGAR</name>
<evidence type="ECO:0000313" key="1">
    <source>
        <dbReference type="EMBL" id="KAF7350652.1"/>
    </source>
</evidence>
<sequence length="335" mass="36267">MVAPPFCLALGYTLQSAVCGLLSPFHYPMSPASAKEHLLSLISDVNAADAAIYDAKDSLGHSMDTIKIIQAPEGDYLAVYHTLLDAQFHSSVATSNDLRTFTWAAGFGAGTSQPTIFAVDGGSAGYVVAWEQEPANHIAVRYFPDRHHLLTGNATRAFNAPQTLSRCAEGTPSIHAVELHPDIDQSVIHIGGHYFRDCRVDRQQRGTLTNFTTWVADPRPDLDAAIEAWGVAGNIGGRDPLLTSVEDGETRFQLMEGQHTFGDFGSWRVYLHDSSTRTAERVDIATAKGSTAFANPSISRIISPQGREAIVVGLFIPSEGAAEGEAGQLIYYREY</sequence>
<gene>
    <name evidence="1" type="ORF">MSAN_01625600</name>
</gene>
<proteinExistence type="predicted"/>
<accession>A0A8H7CWD8</accession>
<organism evidence="1 2">
    <name type="scientific">Mycena sanguinolenta</name>
    <dbReference type="NCBI Taxonomy" id="230812"/>
    <lineage>
        <taxon>Eukaryota</taxon>
        <taxon>Fungi</taxon>
        <taxon>Dikarya</taxon>
        <taxon>Basidiomycota</taxon>
        <taxon>Agaricomycotina</taxon>
        <taxon>Agaricomycetes</taxon>
        <taxon>Agaricomycetidae</taxon>
        <taxon>Agaricales</taxon>
        <taxon>Marasmiineae</taxon>
        <taxon>Mycenaceae</taxon>
        <taxon>Mycena</taxon>
    </lineage>
</organism>
<protein>
    <submittedName>
        <fullName evidence="1">Uncharacterized protein</fullName>
    </submittedName>
</protein>
<reference evidence="1" key="1">
    <citation type="submission" date="2020-05" db="EMBL/GenBank/DDBJ databases">
        <title>Mycena genomes resolve the evolution of fungal bioluminescence.</title>
        <authorList>
            <person name="Tsai I.J."/>
        </authorList>
    </citation>
    <scope>NUCLEOTIDE SEQUENCE</scope>
    <source>
        <strain evidence="1">160909Yilan</strain>
    </source>
</reference>